<reference evidence="2" key="1">
    <citation type="submission" date="2025-08" db="UniProtKB">
        <authorList>
            <consortium name="Ensembl"/>
        </authorList>
    </citation>
    <scope>IDENTIFICATION</scope>
</reference>
<dbReference type="Ensembl" id="ENSCLAT00000001375.1">
    <property type="protein sequence ID" value="ENSCLAP00000001333.1"/>
    <property type="gene ID" value="ENSCLAG00000001015.1"/>
</dbReference>
<organism evidence="2 3">
    <name type="scientific">Chinchilla lanigera</name>
    <name type="common">Long-tailed chinchilla</name>
    <name type="synonym">Chinchilla villidera</name>
    <dbReference type="NCBI Taxonomy" id="34839"/>
    <lineage>
        <taxon>Eukaryota</taxon>
        <taxon>Metazoa</taxon>
        <taxon>Chordata</taxon>
        <taxon>Craniata</taxon>
        <taxon>Vertebrata</taxon>
        <taxon>Euteleostomi</taxon>
        <taxon>Mammalia</taxon>
        <taxon>Eutheria</taxon>
        <taxon>Euarchontoglires</taxon>
        <taxon>Glires</taxon>
        <taxon>Rodentia</taxon>
        <taxon>Hystricomorpha</taxon>
        <taxon>Chinchillidae</taxon>
        <taxon>Chinchilla</taxon>
    </lineage>
</organism>
<name>A0A8C2UJ55_CHILA</name>
<evidence type="ECO:0000313" key="3">
    <source>
        <dbReference type="Proteomes" id="UP000694398"/>
    </source>
</evidence>
<keyword evidence="3" id="KW-1185">Reference proteome</keyword>
<evidence type="ECO:0000313" key="2">
    <source>
        <dbReference type="Ensembl" id="ENSCLAP00000001333.1"/>
    </source>
</evidence>
<dbReference type="Proteomes" id="UP000694398">
    <property type="component" value="Unassembled WGS sequence"/>
</dbReference>
<dbReference type="OMA" id="QTENPPG"/>
<dbReference type="GeneTree" id="ENSGT00860000135898"/>
<dbReference type="AlphaFoldDB" id="A0A8C2UJ55"/>
<proteinExistence type="predicted"/>
<evidence type="ECO:0000256" key="1">
    <source>
        <dbReference type="SAM" id="MobiDB-lite"/>
    </source>
</evidence>
<sequence>LDPEPGPFSQEVREFRPAPGQSPRPPLLRLRRRRSGPQTENPPGPPSSRSRRRSCTKNRNRNSPRPLYAPQAKPARDAQGSETVG</sequence>
<accession>A0A8C2UJ55</accession>
<reference evidence="2" key="2">
    <citation type="submission" date="2025-09" db="UniProtKB">
        <authorList>
            <consortium name="Ensembl"/>
        </authorList>
    </citation>
    <scope>IDENTIFICATION</scope>
</reference>
<feature type="compositionally biased region" description="Basic residues" evidence="1">
    <location>
        <begin position="49"/>
        <end position="62"/>
    </location>
</feature>
<protein>
    <submittedName>
        <fullName evidence="2">Uncharacterized protein</fullName>
    </submittedName>
</protein>
<feature type="region of interest" description="Disordered" evidence="1">
    <location>
        <begin position="1"/>
        <end position="85"/>
    </location>
</feature>